<evidence type="ECO:0000313" key="4">
    <source>
        <dbReference type="EMBL" id="GAV77086.1"/>
    </source>
</evidence>
<dbReference type="PROSITE" id="PS50158">
    <property type="entry name" value="ZF_CCHC"/>
    <property type="match status" value="2"/>
</dbReference>
<dbReference type="Proteomes" id="UP000187406">
    <property type="component" value="Unassembled WGS sequence"/>
</dbReference>
<feature type="region of interest" description="Disordered" evidence="2">
    <location>
        <begin position="94"/>
        <end position="122"/>
    </location>
</feature>
<dbReference type="InterPro" id="IPR036875">
    <property type="entry name" value="Znf_CCHC_sf"/>
</dbReference>
<dbReference type="Pfam" id="PF00098">
    <property type="entry name" value="zf-CCHC"/>
    <property type="match status" value="2"/>
</dbReference>
<dbReference type="InParanoid" id="A0A1Q3CA10"/>
<dbReference type="SMART" id="SM00343">
    <property type="entry name" value="ZnF_C2HC"/>
    <property type="match status" value="2"/>
</dbReference>
<feature type="compositionally biased region" description="Low complexity" evidence="2">
    <location>
        <begin position="96"/>
        <end position="115"/>
    </location>
</feature>
<sequence length="168" mass="17885">MILEADANDRRIERPRTQTRPAPSRWQNSGSPNKSSKNKSGQTATLGTPSQGSNAGTGTCYHCGRRGHLQKDCWRMNGLCLRCGAAGHMMKDCPKGPATAPTGPGSSSGAAAGPSQRKDKGKGIAKGRIFVLAQTEVPESTSVLPTYLSRFIAPEGREKEKTECVCHC</sequence>
<feature type="compositionally biased region" description="Polar residues" evidence="2">
    <location>
        <begin position="18"/>
        <end position="27"/>
    </location>
</feature>
<evidence type="ECO:0000259" key="3">
    <source>
        <dbReference type="PROSITE" id="PS50158"/>
    </source>
</evidence>
<evidence type="ECO:0000256" key="1">
    <source>
        <dbReference type="PROSITE-ProRule" id="PRU00047"/>
    </source>
</evidence>
<keyword evidence="5" id="KW-1185">Reference proteome</keyword>
<keyword evidence="1" id="KW-0863">Zinc-finger</keyword>
<organism evidence="4 5">
    <name type="scientific">Cephalotus follicularis</name>
    <name type="common">Albany pitcher plant</name>
    <dbReference type="NCBI Taxonomy" id="3775"/>
    <lineage>
        <taxon>Eukaryota</taxon>
        <taxon>Viridiplantae</taxon>
        <taxon>Streptophyta</taxon>
        <taxon>Embryophyta</taxon>
        <taxon>Tracheophyta</taxon>
        <taxon>Spermatophyta</taxon>
        <taxon>Magnoliopsida</taxon>
        <taxon>eudicotyledons</taxon>
        <taxon>Gunneridae</taxon>
        <taxon>Pentapetalae</taxon>
        <taxon>rosids</taxon>
        <taxon>fabids</taxon>
        <taxon>Oxalidales</taxon>
        <taxon>Cephalotaceae</taxon>
        <taxon>Cephalotus</taxon>
    </lineage>
</organism>
<name>A0A1Q3CA10_CEPFO</name>
<evidence type="ECO:0000313" key="5">
    <source>
        <dbReference type="Proteomes" id="UP000187406"/>
    </source>
</evidence>
<dbReference type="Gene3D" id="4.10.60.10">
    <property type="entry name" value="Zinc finger, CCHC-type"/>
    <property type="match status" value="2"/>
</dbReference>
<proteinExistence type="predicted"/>
<dbReference type="OrthoDB" id="514078at2759"/>
<comment type="caution">
    <text evidence="4">The sequence shown here is derived from an EMBL/GenBank/DDBJ whole genome shotgun (WGS) entry which is preliminary data.</text>
</comment>
<feature type="domain" description="CCHC-type" evidence="3">
    <location>
        <begin position="60"/>
        <end position="73"/>
    </location>
</feature>
<dbReference type="InterPro" id="IPR001878">
    <property type="entry name" value="Znf_CCHC"/>
</dbReference>
<gene>
    <name evidence="4" type="ORF">CFOL_v3_20558</name>
</gene>
<dbReference type="GO" id="GO:0008270">
    <property type="term" value="F:zinc ion binding"/>
    <property type="evidence" value="ECO:0007669"/>
    <property type="project" value="UniProtKB-KW"/>
</dbReference>
<reference evidence="5" key="1">
    <citation type="submission" date="2016-04" db="EMBL/GenBank/DDBJ databases">
        <title>Cephalotus genome sequencing.</title>
        <authorList>
            <person name="Fukushima K."/>
            <person name="Hasebe M."/>
            <person name="Fang X."/>
        </authorList>
    </citation>
    <scope>NUCLEOTIDE SEQUENCE [LARGE SCALE GENOMIC DNA]</scope>
    <source>
        <strain evidence="5">cv. St1</strain>
    </source>
</reference>
<dbReference type="GO" id="GO:0003676">
    <property type="term" value="F:nucleic acid binding"/>
    <property type="evidence" value="ECO:0007669"/>
    <property type="project" value="InterPro"/>
</dbReference>
<feature type="region of interest" description="Disordered" evidence="2">
    <location>
        <begin position="1"/>
        <end position="56"/>
    </location>
</feature>
<feature type="domain" description="CCHC-type" evidence="3">
    <location>
        <begin position="80"/>
        <end position="95"/>
    </location>
</feature>
<feature type="compositionally biased region" description="Basic and acidic residues" evidence="2">
    <location>
        <begin position="7"/>
        <end position="16"/>
    </location>
</feature>
<feature type="compositionally biased region" description="Low complexity" evidence="2">
    <location>
        <begin position="28"/>
        <end position="41"/>
    </location>
</feature>
<protein>
    <submittedName>
        <fullName evidence="4">Zf-CCHC domain-containing protein</fullName>
    </submittedName>
</protein>
<evidence type="ECO:0000256" key="2">
    <source>
        <dbReference type="SAM" id="MobiDB-lite"/>
    </source>
</evidence>
<feature type="compositionally biased region" description="Polar residues" evidence="2">
    <location>
        <begin position="42"/>
        <end position="56"/>
    </location>
</feature>
<dbReference type="EMBL" id="BDDD01001569">
    <property type="protein sequence ID" value="GAV77086.1"/>
    <property type="molecule type" value="Genomic_DNA"/>
</dbReference>
<keyword evidence="1" id="KW-0862">Zinc</keyword>
<keyword evidence="1" id="KW-0479">Metal-binding</keyword>
<dbReference type="AlphaFoldDB" id="A0A1Q3CA10"/>
<accession>A0A1Q3CA10</accession>
<dbReference type="STRING" id="3775.A0A1Q3CA10"/>
<dbReference type="SUPFAM" id="SSF57756">
    <property type="entry name" value="Retrovirus zinc finger-like domains"/>
    <property type="match status" value="1"/>
</dbReference>